<comment type="similarity">
    <text evidence="7">Belongs to the binding-protein-dependent transport system permease family.</text>
</comment>
<dbReference type="InterPro" id="IPR035906">
    <property type="entry name" value="MetI-like_sf"/>
</dbReference>
<evidence type="ECO:0000256" key="6">
    <source>
        <dbReference type="ARBA" id="ARBA00023136"/>
    </source>
</evidence>
<keyword evidence="6 7" id="KW-0472">Membrane</keyword>
<dbReference type="PANTHER" id="PTHR43163">
    <property type="entry name" value="DIPEPTIDE TRANSPORT SYSTEM PERMEASE PROTEIN DPPB-RELATED"/>
    <property type="match status" value="1"/>
</dbReference>
<keyword evidence="5 7" id="KW-1133">Transmembrane helix</keyword>
<dbReference type="GO" id="GO:0005886">
    <property type="term" value="C:plasma membrane"/>
    <property type="evidence" value="ECO:0007669"/>
    <property type="project" value="UniProtKB-SubCell"/>
</dbReference>
<evidence type="ECO:0000259" key="8">
    <source>
        <dbReference type="PROSITE" id="PS50928"/>
    </source>
</evidence>
<evidence type="ECO:0000256" key="2">
    <source>
        <dbReference type="ARBA" id="ARBA00022448"/>
    </source>
</evidence>
<keyword evidence="2 7" id="KW-0813">Transport</keyword>
<dbReference type="CDD" id="cd06261">
    <property type="entry name" value="TM_PBP2"/>
    <property type="match status" value="1"/>
</dbReference>
<dbReference type="PROSITE" id="PS50928">
    <property type="entry name" value="ABC_TM1"/>
    <property type="match status" value="1"/>
</dbReference>
<dbReference type="GO" id="GO:0055085">
    <property type="term" value="P:transmembrane transport"/>
    <property type="evidence" value="ECO:0007669"/>
    <property type="project" value="InterPro"/>
</dbReference>
<dbReference type="AlphaFoldDB" id="A0A8G2FVV2"/>
<protein>
    <submittedName>
        <fullName evidence="9">Peptide/nickel transport system permease protein</fullName>
    </submittedName>
</protein>
<feature type="transmembrane region" description="Helical" evidence="7">
    <location>
        <begin position="254"/>
        <end position="275"/>
    </location>
</feature>
<evidence type="ECO:0000256" key="7">
    <source>
        <dbReference type="RuleBase" id="RU363032"/>
    </source>
</evidence>
<accession>A0A8G2FVV2</accession>
<evidence type="ECO:0000313" key="9">
    <source>
        <dbReference type="EMBL" id="SMD30427.1"/>
    </source>
</evidence>
<feature type="transmembrane region" description="Helical" evidence="7">
    <location>
        <begin position="188"/>
        <end position="209"/>
    </location>
</feature>
<dbReference type="RefSeq" id="WP_084272409.1">
    <property type="nucleotide sequence ID" value="NZ_FWYE01000001.1"/>
</dbReference>
<sequence length="324" mass="35416">MNTYLIIRKIIQDISLVLFVLVVLYVLFRAIGNPALILLHGLKHPSPGELKIIEAELGPLAGPINFHDFLIYLGDMLTFHFGKSVYSQESVALEVESALPYTLLLFGIAAVISFIIGIPAGIATSFLRGKKSETGLITTATILNSIPFFVLAILVFVYFAGYYHIFPLRAVFPITDITHPTLAGLSNAFYHLVMPITVLAVIEIMGHLLTTRAAMVSVLGEDFITTARAKGVKEGDIMFHHAARNAMVPISTRMALEFAFLMSGAVIVEVIFTLPGMGTLLYDAAIKDNITVAQGALFVITLVVILAYSLVDFIHAWIDPRIKV</sequence>
<feature type="transmembrane region" description="Helical" evidence="7">
    <location>
        <begin position="16"/>
        <end position="39"/>
    </location>
</feature>
<organism evidence="9 10">
    <name type="scientific">Picrophilus torridus (strain ATCC 700027 / DSM 9790 / JCM 10055 / NBRC 100828 / KAW 2/3)</name>
    <dbReference type="NCBI Taxonomy" id="1122961"/>
    <lineage>
        <taxon>Archaea</taxon>
        <taxon>Methanobacteriati</taxon>
        <taxon>Thermoplasmatota</taxon>
        <taxon>Thermoplasmata</taxon>
        <taxon>Thermoplasmatales</taxon>
        <taxon>Picrophilaceae</taxon>
        <taxon>Picrophilus</taxon>
    </lineage>
</organism>
<dbReference type="Pfam" id="PF00528">
    <property type="entry name" value="BPD_transp_1"/>
    <property type="match status" value="1"/>
</dbReference>
<keyword evidence="3" id="KW-1003">Cell membrane</keyword>
<comment type="caution">
    <text evidence="9">The sequence shown here is derived from an EMBL/GenBank/DDBJ whole genome shotgun (WGS) entry which is preliminary data.</text>
</comment>
<keyword evidence="4 7" id="KW-0812">Transmembrane</keyword>
<gene>
    <name evidence="9" type="ORF">SAMN02745355_0307</name>
</gene>
<name>A0A8G2FVV2_PICTO</name>
<feature type="transmembrane region" description="Helical" evidence="7">
    <location>
        <begin position="103"/>
        <end position="127"/>
    </location>
</feature>
<dbReference type="EMBL" id="FWYE01000001">
    <property type="protein sequence ID" value="SMD30427.1"/>
    <property type="molecule type" value="Genomic_DNA"/>
</dbReference>
<comment type="subcellular location">
    <subcellularLocation>
        <location evidence="1 7">Cell membrane</location>
        <topology evidence="1 7">Multi-pass membrane protein</topology>
    </subcellularLocation>
</comment>
<feature type="domain" description="ABC transmembrane type-1" evidence="8">
    <location>
        <begin position="99"/>
        <end position="315"/>
    </location>
</feature>
<evidence type="ECO:0000256" key="3">
    <source>
        <dbReference type="ARBA" id="ARBA00022475"/>
    </source>
</evidence>
<feature type="transmembrane region" description="Helical" evidence="7">
    <location>
        <begin position="295"/>
        <end position="318"/>
    </location>
</feature>
<evidence type="ECO:0000313" key="10">
    <source>
        <dbReference type="Proteomes" id="UP000192315"/>
    </source>
</evidence>
<dbReference type="PANTHER" id="PTHR43163:SF6">
    <property type="entry name" value="DIPEPTIDE TRANSPORT SYSTEM PERMEASE PROTEIN DPPB-RELATED"/>
    <property type="match status" value="1"/>
</dbReference>
<evidence type="ECO:0000256" key="4">
    <source>
        <dbReference type="ARBA" id="ARBA00022692"/>
    </source>
</evidence>
<proteinExistence type="inferred from homology"/>
<dbReference type="Gene3D" id="1.10.3720.10">
    <property type="entry name" value="MetI-like"/>
    <property type="match status" value="1"/>
</dbReference>
<evidence type="ECO:0000256" key="1">
    <source>
        <dbReference type="ARBA" id="ARBA00004651"/>
    </source>
</evidence>
<keyword evidence="10" id="KW-1185">Reference proteome</keyword>
<evidence type="ECO:0000256" key="5">
    <source>
        <dbReference type="ARBA" id="ARBA00022989"/>
    </source>
</evidence>
<dbReference type="InterPro" id="IPR000515">
    <property type="entry name" value="MetI-like"/>
</dbReference>
<feature type="transmembrane region" description="Helical" evidence="7">
    <location>
        <begin position="148"/>
        <end position="168"/>
    </location>
</feature>
<reference evidence="9 10" key="1">
    <citation type="submission" date="2017-04" db="EMBL/GenBank/DDBJ databases">
        <authorList>
            <person name="Varghese N."/>
            <person name="Submissions S."/>
        </authorList>
    </citation>
    <scope>NUCLEOTIDE SEQUENCE [LARGE SCALE GENOMIC DNA]</scope>
    <source>
        <strain evidence="9 10">DSM 9789</strain>
    </source>
</reference>
<dbReference type="SUPFAM" id="SSF161098">
    <property type="entry name" value="MetI-like"/>
    <property type="match status" value="1"/>
</dbReference>
<dbReference type="Proteomes" id="UP000192315">
    <property type="component" value="Unassembled WGS sequence"/>
</dbReference>